<proteinExistence type="predicted"/>
<evidence type="ECO:0000313" key="1">
    <source>
        <dbReference type="EMBL" id="SUZ67392.1"/>
    </source>
</evidence>
<reference evidence="1" key="1">
    <citation type="submission" date="2018-05" db="EMBL/GenBank/DDBJ databases">
        <authorList>
            <person name="Lanie J.A."/>
            <person name="Ng W.-L."/>
            <person name="Kazmierczak K.M."/>
            <person name="Andrzejewski T.M."/>
            <person name="Davidsen T.M."/>
            <person name="Wayne K.J."/>
            <person name="Tettelin H."/>
            <person name="Glass J.I."/>
            <person name="Rusch D."/>
            <person name="Podicherti R."/>
            <person name="Tsui H.-C.T."/>
            <person name="Winkler M.E."/>
        </authorList>
    </citation>
    <scope>NUCLEOTIDE SEQUENCE</scope>
</reference>
<protein>
    <submittedName>
        <fullName evidence="1">Uncharacterized protein</fullName>
    </submittedName>
</protein>
<organism evidence="1">
    <name type="scientific">marine metagenome</name>
    <dbReference type="NCBI Taxonomy" id="408172"/>
    <lineage>
        <taxon>unclassified sequences</taxon>
        <taxon>metagenomes</taxon>
        <taxon>ecological metagenomes</taxon>
    </lineage>
</organism>
<dbReference type="AlphaFoldDB" id="A0A381PK54"/>
<sequence length="35" mass="3856">MGIFPGRVNKNCSLYEPNEDGTVAAERVVIDPSYN</sequence>
<accession>A0A381PK54</accession>
<gene>
    <name evidence="1" type="ORF">METZ01_LOCUS20246</name>
</gene>
<name>A0A381PK54_9ZZZZ</name>
<dbReference type="EMBL" id="UINC01001010">
    <property type="protein sequence ID" value="SUZ67392.1"/>
    <property type="molecule type" value="Genomic_DNA"/>
</dbReference>